<comment type="pathway">
    <text evidence="1">Nucleotide-sugar biosynthesis; UDP-alpha-D-glucuronate biosynthesis; UDP-alpha-D-glucuronate from UDP-alpha-D-glucose: step 1/1.</text>
</comment>
<dbReference type="KEGG" id="paqt:E8L99_14345"/>
<dbReference type="InterPro" id="IPR028357">
    <property type="entry name" value="UDPglc_DH_bac"/>
</dbReference>
<dbReference type="RefSeq" id="WP_137100180.1">
    <property type="nucleotide sequence ID" value="NZ_CP039865.1"/>
</dbReference>
<feature type="active site" description="Nucleophile" evidence="9">
    <location>
        <position position="266"/>
    </location>
</feature>
<evidence type="ECO:0000256" key="3">
    <source>
        <dbReference type="ARBA" id="ARBA00012954"/>
    </source>
</evidence>
<evidence type="ECO:0000256" key="4">
    <source>
        <dbReference type="ARBA" id="ARBA00015132"/>
    </source>
</evidence>
<dbReference type="Gene3D" id="1.20.5.100">
    <property type="entry name" value="Cytochrome c1, transmembrane anchor, C-terminal"/>
    <property type="match status" value="1"/>
</dbReference>
<dbReference type="PIRSF" id="PIRSF000124">
    <property type="entry name" value="UDPglc_GDPman_dh"/>
    <property type="match status" value="1"/>
</dbReference>
<dbReference type="InterPro" id="IPR036291">
    <property type="entry name" value="NAD(P)-bd_dom_sf"/>
</dbReference>
<keyword evidence="14" id="KW-1185">Reference proteome</keyword>
<dbReference type="SMART" id="SM00984">
    <property type="entry name" value="UDPG_MGDP_dh_C"/>
    <property type="match status" value="1"/>
</dbReference>
<feature type="binding site" evidence="10">
    <location>
        <position position="327"/>
    </location>
    <ligand>
        <name>substrate</name>
    </ligand>
</feature>
<organism evidence="13 14">
    <name type="scientific">Phreatobacter aquaticus</name>
    <dbReference type="NCBI Taxonomy" id="2570229"/>
    <lineage>
        <taxon>Bacteria</taxon>
        <taxon>Pseudomonadati</taxon>
        <taxon>Pseudomonadota</taxon>
        <taxon>Alphaproteobacteria</taxon>
        <taxon>Hyphomicrobiales</taxon>
        <taxon>Phreatobacteraceae</taxon>
        <taxon>Phreatobacter</taxon>
    </lineage>
</organism>
<evidence type="ECO:0000256" key="10">
    <source>
        <dbReference type="PIRSR" id="PIRSR500134-2"/>
    </source>
</evidence>
<feature type="binding site" evidence="10">
    <location>
        <begin position="255"/>
        <end position="259"/>
    </location>
    <ligand>
        <name>substrate</name>
    </ligand>
</feature>
<feature type="binding site" evidence="11">
    <location>
        <position position="32"/>
    </location>
    <ligand>
        <name>NAD(+)</name>
        <dbReference type="ChEBI" id="CHEBI:57540"/>
    </ligand>
</feature>
<feature type="binding site" evidence="10">
    <location>
        <position position="210"/>
    </location>
    <ligand>
        <name>substrate</name>
    </ligand>
</feature>
<dbReference type="InterPro" id="IPR008927">
    <property type="entry name" value="6-PGluconate_DH-like_C_sf"/>
</dbReference>
<evidence type="ECO:0000256" key="6">
    <source>
        <dbReference type="ARBA" id="ARBA00023027"/>
    </source>
</evidence>
<dbReference type="InterPro" id="IPR014026">
    <property type="entry name" value="UDP-Glc/GDP-Man_DH_dimer"/>
</dbReference>
<dbReference type="InterPro" id="IPR036220">
    <property type="entry name" value="UDP-Glc/GDP-Man_DH_C_sf"/>
</dbReference>
<sequence length="442" mass="46927">MRCKITVIGTGYVGLVTGTCFAEIGHEVICVDKDARKIGMLESGRVPIYEPGLEDMVERNMKAGRLSFSLDLAESCRDRDAIYIAVGTPSDPETGRADLSQVHGAAEEIGRALSQFSVIITKSTVPVGTNRMVAELARAVAASPDFVAVASNPEFMREGAAISDFMEPDRVVIGVEDPRASTIMQRIYAPLVEAEVPMLVTGIETAEMIKYAANSFLATKLSFINEVSDLCEAVGANIEEVARGIGLDKRIGLPFLKVGPGWGGSCFPKDTLAFQMTAQDAGVPARIIGAAIAANDARKASMADRVLAACGGSLEGKKVAVLGVTFKGQTDDMRESPSLSILPRLIAMGASVDAYDPAQPRDAQALLGDVRLVADPLDAVADADVLVVVTEWKVFRSYDLATLASRMRTKTLVDLRNLFSPAEAEQAGFASYSALGLSTKAN</sequence>
<dbReference type="Gene3D" id="3.40.50.720">
    <property type="entry name" value="NAD(P)-binding Rossmann-like Domain"/>
    <property type="match status" value="2"/>
</dbReference>
<feature type="binding site" evidence="11">
    <location>
        <position position="158"/>
    </location>
    <ligand>
        <name>NAD(+)</name>
        <dbReference type="ChEBI" id="CHEBI:57540"/>
    </ligand>
</feature>
<dbReference type="InterPro" id="IPR014027">
    <property type="entry name" value="UDP-Glc/GDP-Man_DH_C"/>
</dbReference>
<dbReference type="Pfam" id="PF03721">
    <property type="entry name" value="UDPG_MGDP_dh_N"/>
    <property type="match status" value="1"/>
</dbReference>
<comment type="catalytic activity">
    <reaction evidence="7 8">
        <text>UDP-alpha-D-glucose + 2 NAD(+) + H2O = UDP-alpha-D-glucuronate + 2 NADH + 3 H(+)</text>
        <dbReference type="Rhea" id="RHEA:23596"/>
        <dbReference type="ChEBI" id="CHEBI:15377"/>
        <dbReference type="ChEBI" id="CHEBI:15378"/>
        <dbReference type="ChEBI" id="CHEBI:57540"/>
        <dbReference type="ChEBI" id="CHEBI:57945"/>
        <dbReference type="ChEBI" id="CHEBI:58052"/>
        <dbReference type="ChEBI" id="CHEBI:58885"/>
        <dbReference type="EC" id="1.1.1.22"/>
    </reaction>
</comment>
<accession>A0A4D7QMJ2</accession>
<keyword evidence="5 8" id="KW-0560">Oxidoreductase</keyword>
<dbReference type="PANTHER" id="PTHR43750:SF3">
    <property type="entry name" value="UDP-GLUCOSE 6-DEHYDROGENASE TUAD"/>
    <property type="match status" value="1"/>
</dbReference>
<name>A0A4D7QMJ2_9HYPH</name>
<feature type="binding site" evidence="11">
    <location>
        <position position="269"/>
    </location>
    <ligand>
        <name>NAD(+)</name>
        <dbReference type="ChEBI" id="CHEBI:57540"/>
    </ligand>
</feature>
<dbReference type="GO" id="GO:0006065">
    <property type="term" value="P:UDP-glucuronate biosynthetic process"/>
    <property type="evidence" value="ECO:0007669"/>
    <property type="project" value="UniProtKB-UniPathway"/>
</dbReference>
<evidence type="ECO:0000256" key="1">
    <source>
        <dbReference type="ARBA" id="ARBA00004701"/>
    </source>
</evidence>
<dbReference type="OrthoDB" id="9803238at2"/>
<feature type="domain" description="UDP-glucose/GDP-mannose dehydrogenase C-terminal" evidence="12">
    <location>
        <begin position="320"/>
        <end position="421"/>
    </location>
</feature>
<dbReference type="Proteomes" id="UP000298588">
    <property type="component" value="Chromosome"/>
</dbReference>
<feature type="binding site" evidence="11">
    <location>
        <position position="124"/>
    </location>
    <ligand>
        <name>NAD(+)</name>
        <dbReference type="ChEBI" id="CHEBI:57540"/>
    </ligand>
</feature>
<evidence type="ECO:0000256" key="9">
    <source>
        <dbReference type="PIRSR" id="PIRSR500134-1"/>
    </source>
</evidence>
<evidence type="ECO:0000313" key="14">
    <source>
        <dbReference type="Proteomes" id="UP000298588"/>
    </source>
</evidence>
<evidence type="ECO:0000256" key="7">
    <source>
        <dbReference type="ARBA" id="ARBA00047473"/>
    </source>
</evidence>
<evidence type="ECO:0000256" key="11">
    <source>
        <dbReference type="PIRSR" id="PIRSR500134-3"/>
    </source>
</evidence>
<dbReference type="Pfam" id="PF03720">
    <property type="entry name" value="UDPG_MGDP_dh_C"/>
    <property type="match status" value="1"/>
</dbReference>
<dbReference type="SUPFAM" id="SSF51735">
    <property type="entry name" value="NAD(P)-binding Rossmann-fold domains"/>
    <property type="match status" value="1"/>
</dbReference>
<dbReference type="SUPFAM" id="SSF48179">
    <property type="entry name" value="6-phosphogluconate dehydrogenase C-terminal domain-like"/>
    <property type="match status" value="1"/>
</dbReference>
<dbReference type="PIRSF" id="PIRSF500134">
    <property type="entry name" value="UDPglc_DH_bac"/>
    <property type="match status" value="1"/>
</dbReference>
<evidence type="ECO:0000256" key="8">
    <source>
        <dbReference type="PIRNR" id="PIRNR000124"/>
    </source>
</evidence>
<dbReference type="NCBIfam" id="TIGR03026">
    <property type="entry name" value="NDP-sugDHase"/>
    <property type="match status" value="1"/>
</dbReference>
<feature type="binding site" evidence="11">
    <location>
        <position position="37"/>
    </location>
    <ligand>
        <name>NAD(+)</name>
        <dbReference type="ChEBI" id="CHEBI:57540"/>
    </ligand>
</feature>
<dbReference type="AlphaFoldDB" id="A0A4D7QMJ2"/>
<reference evidence="13 14" key="1">
    <citation type="submission" date="2019-04" db="EMBL/GenBank/DDBJ databases">
        <title>Phreatobacter aquaticus sp. nov.</title>
        <authorList>
            <person name="Choi A."/>
            <person name="Baek K."/>
        </authorList>
    </citation>
    <scope>NUCLEOTIDE SEQUENCE [LARGE SCALE GENOMIC DNA]</scope>
    <source>
        <strain evidence="13 14">NMCR1094</strain>
    </source>
</reference>
<evidence type="ECO:0000256" key="5">
    <source>
        <dbReference type="ARBA" id="ARBA00023002"/>
    </source>
</evidence>
<feature type="binding site" evidence="10">
    <location>
        <position position="263"/>
    </location>
    <ligand>
        <name>substrate</name>
    </ligand>
</feature>
<feature type="binding site" evidence="11">
    <location>
        <position position="334"/>
    </location>
    <ligand>
        <name>NAD(+)</name>
        <dbReference type="ChEBI" id="CHEBI:57540"/>
    </ligand>
</feature>
<dbReference type="EC" id="1.1.1.22" evidence="3 8"/>
<dbReference type="GO" id="GO:0003979">
    <property type="term" value="F:UDP-glucose 6-dehydrogenase activity"/>
    <property type="evidence" value="ECO:0007669"/>
    <property type="project" value="UniProtKB-EC"/>
</dbReference>
<dbReference type="PRINTS" id="PR00411">
    <property type="entry name" value="PNDRDTASEI"/>
</dbReference>
<gene>
    <name evidence="13" type="ORF">E8L99_14345</name>
</gene>
<dbReference type="Pfam" id="PF00984">
    <property type="entry name" value="UDPG_MGDP_dh"/>
    <property type="match status" value="1"/>
</dbReference>
<feature type="binding site" evidence="11">
    <location>
        <position position="88"/>
    </location>
    <ligand>
        <name>NAD(+)</name>
        <dbReference type="ChEBI" id="CHEBI:57540"/>
    </ligand>
</feature>
<protein>
    <recommendedName>
        <fullName evidence="4 8">UDP-glucose 6-dehydrogenase</fullName>
        <ecNumber evidence="3 8">1.1.1.22</ecNumber>
    </recommendedName>
</protein>
<dbReference type="SUPFAM" id="SSF52413">
    <property type="entry name" value="UDP-glucose/GDP-mannose dehydrogenase C-terminal domain"/>
    <property type="match status" value="1"/>
</dbReference>
<feature type="binding site" evidence="10">
    <location>
        <begin position="155"/>
        <end position="158"/>
    </location>
    <ligand>
        <name>substrate</name>
    </ligand>
</feature>
<comment type="similarity">
    <text evidence="2 8">Belongs to the UDP-glucose/GDP-mannose dehydrogenase family.</text>
</comment>
<evidence type="ECO:0000259" key="12">
    <source>
        <dbReference type="SMART" id="SM00984"/>
    </source>
</evidence>
<evidence type="ECO:0000313" key="13">
    <source>
        <dbReference type="EMBL" id="QCK86849.1"/>
    </source>
</evidence>
<dbReference type="InterPro" id="IPR017476">
    <property type="entry name" value="UDP-Glc/GDP-Man"/>
</dbReference>
<keyword evidence="6 8" id="KW-0520">NAD</keyword>
<proteinExistence type="inferred from homology"/>
<dbReference type="UniPathway" id="UPA00038">
    <property type="reaction ID" value="UER00491"/>
</dbReference>
<dbReference type="PANTHER" id="PTHR43750">
    <property type="entry name" value="UDP-GLUCOSE 6-DEHYDROGENASE TUAD"/>
    <property type="match status" value="1"/>
</dbReference>
<dbReference type="GO" id="GO:0000271">
    <property type="term" value="P:polysaccharide biosynthetic process"/>
    <property type="evidence" value="ECO:0007669"/>
    <property type="project" value="InterPro"/>
</dbReference>
<dbReference type="GO" id="GO:0051287">
    <property type="term" value="F:NAD binding"/>
    <property type="evidence" value="ECO:0007669"/>
    <property type="project" value="InterPro"/>
</dbReference>
<dbReference type="InterPro" id="IPR001732">
    <property type="entry name" value="UDP-Glc/GDP-Man_DH_N"/>
</dbReference>
<dbReference type="EMBL" id="CP039865">
    <property type="protein sequence ID" value="QCK86849.1"/>
    <property type="molecule type" value="Genomic_DNA"/>
</dbReference>
<evidence type="ECO:0000256" key="2">
    <source>
        <dbReference type="ARBA" id="ARBA00006601"/>
    </source>
</evidence>